<reference evidence="1 2" key="1">
    <citation type="submission" date="2013-06" db="EMBL/GenBank/DDBJ databases">
        <authorList>
            <person name="Weinstock G."/>
            <person name="Sodergren E."/>
            <person name="Clifton S."/>
            <person name="Fulton L."/>
            <person name="Fulton B."/>
            <person name="Courtney L."/>
            <person name="Fronick C."/>
            <person name="Harrison M."/>
            <person name="Strong C."/>
            <person name="Farmer C."/>
            <person name="Delahaunty K."/>
            <person name="Markovic C."/>
            <person name="Hall O."/>
            <person name="Minx P."/>
            <person name="Tomlinson C."/>
            <person name="Mitreva M."/>
            <person name="Nelson J."/>
            <person name="Hou S."/>
            <person name="Wollam A."/>
            <person name="Pepin K.H."/>
            <person name="Johnson M."/>
            <person name="Bhonagiri V."/>
            <person name="Nash W.E."/>
            <person name="Warren W."/>
            <person name="Chinwalla A."/>
            <person name="Mardis E.R."/>
            <person name="Wilson R.K."/>
        </authorList>
    </citation>
    <scope>NUCLEOTIDE SEQUENCE [LARGE SCALE GENOMIC DNA]</scope>
    <source>
        <strain evidence="1 2">ATCC 51271</strain>
    </source>
</reference>
<proteinExistence type="predicted"/>
<evidence type="ECO:0000313" key="1">
    <source>
        <dbReference type="EMBL" id="ESL02270.1"/>
    </source>
</evidence>
<name>V2Z5S5_9FIRM</name>
<sequence>MPFGAYIIPLKSNFLFAIMLISPFSEVSTGNLYKSISDKLFICTA</sequence>
<organism evidence="1 2">
    <name type="scientific">Catonella morbi ATCC 51271</name>
    <dbReference type="NCBI Taxonomy" id="592026"/>
    <lineage>
        <taxon>Bacteria</taxon>
        <taxon>Bacillati</taxon>
        <taxon>Bacillota</taxon>
        <taxon>Clostridia</taxon>
        <taxon>Lachnospirales</taxon>
        <taxon>Lachnospiraceae</taxon>
        <taxon>Catonella</taxon>
    </lineage>
</organism>
<gene>
    <name evidence="1" type="ORF">GCWU0000282_002404</name>
</gene>
<accession>V2Z5S5</accession>
<dbReference type="EMBL" id="ACIL03000016">
    <property type="protein sequence ID" value="ESL02270.1"/>
    <property type="molecule type" value="Genomic_DNA"/>
</dbReference>
<protein>
    <submittedName>
        <fullName evidence="1">Uncharacterized protein</fullName>
    </submittedName>
</protein>
<dbReference type="Proteomes" id="UP000018227">
    <property type="component" value="Unassembled WGS sequence"/>
</dbReference>
<evidence type="ECO:0000313" key="2">
    <source>
        <dbReference type="Proteomes" id="UP000018227"/>
    </source>
</evidence>
<dbReference type="HOGENOM" id="CLU_3197631_0_0_9"/>
<comment type="caution">
    <text evidence="1">The sequence shown here is derived from an EMBL/GenBank/DDBJ whole genome shotgun (WGS) entry which is preliminary data.</text>
</comment>
<dbReference type="AlphaFoldDB" id="V2Z5S5"/>
<keyword evidence="2" id="KW-1185">Reference proteome</keyword>